<keyword evidence="3" id="KW-1185">Reference proteome</keyword>
<evidence type="ECO:0000313" key="1">
    <source>
        <dbReference type="EMBL" id="KAF4031978.1"/>
    </source>
</evidence>
<dbReference type="AlphaFoldDB" id="A0A833SLE9"/>
<reference evidence="1" key="1">
    <citation type="submission" date="2020-04" db="EMBL/GenBank/DDBJ databases">
        <title>Hybrid Assembly of Korean Phytophthora infestans isolates.</title>
        <authorList>
            <person name="Prokchorchik M."/>
            <person name="Lee Y."/>
            <person name="Seo J."/>
            <person name="Cho J.-H."/>
            <person name="Park Y.-E."/>
            <person name="Jang D.-C."/>
            <person name="Im J.-S."/>
            <person name="Choi J.-G."/>
            <person name="Park H.-J."/>
            <person name="Lee G.-B."/>
            <person name="Lee Y.-G."/>
            <person name="Hong S.-Y."/>
            <person name="Cho K."/>
            <person name="Sohn K.H."/>
        </authorList>
    </citation>
    <scope>NUCLEOTIDE SEQUENCE</scope>
    <source>
        <strain evidence="1">KR_1_A1</strain>
        <strain evidence="2">KR_2_A2</strain>
    </source>
</reference>
<sequence>MLLASIALSIVVNADKTEVGTGASRRSDIIADKSQTTEEERVFKFDTIPGIGIASSMLEKAQLQLWLALGKSADDVLSTMKLTSVEGNTLANPKFQAWLKLESWEKKNIPPLDVFNHLRLDEDNLLTSPLLAPWLKYAKEFHGRNPDKMSPMTTLSIRLNDGELEKVLENGLNSDRTKDIATKLKNELFAEWGAQKRTPDFLFENWLLLSLDRKAPSLSDPVLKIWIRFMDEFNIKHPGEKTTLFDTLRRHYHEGAIVDMLVDAKRDPTTKALAENLESLLLSTWLEYRLSPLVVRYRMHAGDAREILEKYEGLFKAKWSADF</sequence>
<protein>
    <recommendedName>
        <fullName evidence="4">Secreted RxLR effector peptide protein</fullName>
    </recommendedName>
</protein>
<dbReference type="Proteomes" id="UP000602510">
    <property type="component" value="Unassembled WGS sequence"/>
</dbReference>
<accession>A0A833SLE9</accession>
<evidence type="ECO:0008006" key="4">
    <source>
        <dbReference type="Google" id="ProtNLM"/>
    </source>
</evidence>
<evidence type="ECO:0000313" key="2">
    <source>
        <dbReference type="EMBL" id="KAF4128148.1"/>
    </source>
</evidence>
<dbReference type="EMBL" id="WSZM01000517">
    <property type="protein sequence ID" value="KAF4031978.1"/>
    <property type="molecule type" value="Genomic_DNA"/>
</dbReference>
<proteinExistence type="predicted"/>
<evidence type="ECO:0000313" key="3">
    <source>
        <dbReference type="Proteomes" id="UP000602510"/>
    </source>
</evidence>
<dbReference type="Proteomes" id="UP000704712">
    <property type="component" value="Unassembled WGS sequence"/>
</dbReference>
<name>A0A833SLE9_PHYIN</name>
<organism evidence="1 3">
    <name type="scientific">Phytophthora infestans</name>
    <name type="common">Potato late blight agent</name>
    <name type="synonym">Botrytis infestans</name>
    <dbReference type="NCBI Taxonomy" id="4787"/>
    <lineage>
        <taxon>Eukaryota</taxon>
        <taxon>Sar</taxon>
        <taxon>Stramenopiles</taxon>
        <taxon>Oomycota</taxon>
        <taxon>Peronosporomycetes</taxon>
        <taxon>Peronosporales</taxon>
        <taxon>Peronosporaceae</taxon>
        <taxon>Phytophthora</taxon>
    </lineage>
</organism>
<dbReference type="EMBL" id="JAACNO010003188">
    <property type="protein sequence ID" value="KAF4128148.1"/>
    <property type="molecule type" value="Genomic_DNA"/>
</dbReference>
<comment type="caution">
    <text evidence="1">The sequence shown here is derived from an EMBL/GenBank/DDBJ whole genome shotgun (WGS) entry which is preliminary data.</text>
</comment>
<gene>
    <name evidence="1" type="ORF">GN244_ATG16131</name>
    <name evidence="2" type="ORF">GN958_ATG22694</name>
</gene>